<sequence length="117" mass="14239">MLEFNGIFLLEYRWLMLSLKWLKEMLEMFSARQWKNTMQKYWLWETMDMERLKGNKFLHLNQNKMFAFTVHFQFLFNSTNLYCIYTSCRAVLGSVSDYCAHHAHCTVMIVKKPKPKH</sequence>
<dbReference type="Pfam" id="PF00582">
    <property type="entry name" value="Usp"/>
    <property type="match status" value="1"/>
</dbReference>
<dbReference type="EMBL" id="KV876321">
    <property type="protein sequence ID" value="RZR74630.1"/>
    <property type="molecule type" value="Genomic_DNA"/>
</dbReference>
<proteinExistence type="predicted"/>
<dbReference type="Gene3D" id="3.40.50.620">
    <property type="entry name" value="HUPs"/>
    <property type="match status" value="1"/>
</dbReference>
<dbReference type="Proteomes" id="UP000290560">
    <property type="component" value="Unassembled WGS sequence"/>
</dbReference>
<dbReference type="SUPFAM" id="SSF52402">
    <property type="entry name" value="Adenine nucleotide alpha hydrolases-like"/>
    <property type="match status" value="1"/>
</dbReference>
<protein>
    <submittedName>
        <fullName evidence="1">Uncharacterized protein</fullName>
    </submittedName>
</protein>
<reference evidence="1" key="1">
    <citation type="journal article" date="2018" name="Data Brief">
        <title>Genome sequence data from 17 accessions of Ensete ventricosum, a staple food crop for millions in Ethiopia.</title>
        <authorList>
            <person name="Yemataw Z."/>
            <person name="Muzemil S."/>
            <person name="Ambachew D."/>
            <person name="Tripathi L."/>
            <person name="Tesfaye K."/>
            <person name="Chala A."/>
            <person name="Farbos A."/>
            <person name="O'Neill P."/>
            <person name="Moore K."/>
            <person name="Grant M."/>
            <person name="Studholme D.J."/>
        </authorList>
    </citation>
    <scope>NUCLEOTIDE SEQUENCE [LARGE SCALE GENOMIC DNA]</scope>
    <source>
        <tissue evidence="1">Leaf</tissue>
    </source>
</reference>
<evidence type="ECO:0000313" key="1">
    <source>
        <dbReference type="EMBL" id="RZR74630.1"/>
    </source>
</evidence>
<dbReference type="PANTHER" id="PTHR46553">
    <property type="entry name" value="ADENINE NUCLEOTIDE ALPHA HYDROLASES-LIKE SUPERFAMILY PROTEIN"/>
    <property type="match status" value="1"/>
</dbReference>
<organism evidence="1">
    <name type="scientific">Ensete ventricosum</name>
    <name type="common">Abyssinian banana</name>
    <name type="synonym">Musa ensete</name>
    <dbReference type="NCBI Taxonomy" id="4639"/>
    <lineage>
        <taxon>Eukaryota</taxon>
        <taxon>Viridiplantae</taxon>
        <taxon>Streptophyta</taxon>
        <taxon>Embryophyta</taxon>
        <taxon>Tracheophyta</taxon>
        <taxon>Spermatophyta</taxon>
        <taxon>Magnoliopsida</taxon>
        <taxon>Liliopsida</taxon>
        <taxon>Zingiberales</taxon>
        <taxon>Musaceae</taxon>
        <taxon>Ensete</taxon>
    </lineage>
</organism>
<dbReference type="InterPro" id="IPR006016">
    <property type="entry name" value="UspA"/>
</dbReference>
<gene>
    <name evidence="1" type="ORF">BHM03_00039757</name>
</gene>
<dbReference type="InterPro" id="IPR014729">
    <property type="entry name" value="Rossmann-like_a/b/a_fold"/>
</dbReference>
<dbReference type="AlphaFoldDB" id="A0A444D423"/>
<accession>A0A444D423</accession>
<dbReference type="PANTHER" id="PTHR46553:SF3">
    <property type="entry name" value="ADENINE NUCLEOTIDE ALPHA HYDROLASES-LIKE SUPERFAMILY PROTEIN"/>
    <property type="match status" value="1"/>
</dbReference>
<name>A0A444D423_ENSVE</name>